<organism evidence="5 6">
    <name type="scientific">Brevundimonas intermedia</name>
    <dbReference type="NCBI Taxonomy" id="74315"/>
    <lineage>
        <taxon>Bacteria</taxon>
        <taxon>Pseudomonadati</taxon>
        <taxon>Pseudomonadota</taxon>
        <taxon>Alphaproteobacteria</taxon>
        <taxon>Caulobacterales</taxon>
        <taxon>Caulobacteraceae</taxon>
        <taxon>Brevundimonas</taxon>
    </lineage>
</organism>
<reference evidence="5" key="1">
    <citation type="journal article" date="2014" name="Int. J. Syst. Evol. Microbiol.">
        <title>Complete genome of a new Firmicutes species belonging to the dominant human colonic microbiota ('Ruminococcus bicirculans') reveals two chromosomes and a selective capacity to utilize plant glucans.</title>
        <authorList>
            <consortium name="NISC Comparative Sequencing Program"/>
            <person name="Wegmann U."/>
            <person name="Louis P."/>
            <person name="Goesmann A."/>
            <person name="Henrissat B."/>
            <person name="Duncan S.H."/>
            <person name="Flint H.J."/>
        </authorList>
    </citation>
    <scope>NUCLEOTIDE SEQUENCE</scope>
    <source>
        <strain evidence="5">VKM B-1499</strain>
    </source>
</reference>
<proteinExistence type="inferred from homology"/>
<protein>
    <recommendedName>
        <fullName evidence="4">Putative pterin-4-alpha-carbinolamine dehydratase</fullName>
        <shortName evidence="4">PHS</shortName>
        <ecNumber evidence="4">4.2.1.96</ecNumber>
    </recommendedName>
    <alternativeName>
        <fullName evidence="4">4-alpha-hydroxy-tetrahydropterin dehydratase</fullName>
    </alternativeName>
    <alternativeName>
        <fullName evidence="4">Pterin carbinolamine dehydratase</fullName>
        <shortName evidence="4">PCD</shortName>
    </alternativeName>
</protein>
<accession>A0ABQ5T9I3</accession>
<keyword evidence="6" id="KW-1185">Reference proteome</keyword>
<name>A0ABQ5T9I3_9CAUL</name>
<evidence type="ECO:0000313" key="5">
    <source>
        <dbReference type="EMBL" id="GLK49462.1"/>
    </source>
</evidence>
<dbReference type="InterPro" id="IPR001533">
    <property type="entry name" value="Pterin_deHydtase"/>
</dbReference>
<dbReference type="RefSeq" id="WP_271165657.1">
    <property type="nucleotide sequence ID" value="NZ_BSFD01000009.1"/>
</dbReference>
<dbReference type="EMBL" id="BSFD01000009">
    <property type="protein sequence ID" value="GLK49462.1"/>
    <property type="molecule type" value="Genomic_DNA"/>
</dbReference>
<comment type="similarity">
    <text evidence="2 4">Belongs to the pterin-4-alpha-carbinolamine dehydratase family.</text>
</comment>
<dbReference type="HAMAP" id="MF_00434">
    <property type="entry name" value="Pterin_4_alpha"/>
    <property type="match status" value="1"/>
</dbReference>
<comment type="caution">
    <text evidence="5">The sequence shown here is derived from an EMBL/GenBank/DDBJ whole genome shotgun (WGS) entry which is preliminary data.</text>
</comment>
<evidence type="ECO:0000313" key="6">
    <source>
        <dbReference type="Proteomes" id="UP001143509"/>
    </source>
</evidence>
<evidence type="ECO:0000256" key="4">
    <source>
        <dbReference type="HAMAP-Rule" id="MF_00434"/>
    </source>
</evidence>
<evidence type="ECO:0000256" key="2">
    <source>
        <dbReference type="ARBA" id="ARBA00006472"/>
    </source>
</evidence>
<dbReference type="Proteomes" id="UP001143509">
    <property type="component" value="Unassembled WGS sequence"/>
</dbReference>
<dbReference type="PANTHER" id="PTHR12599">
    <property type="entry name" value="PTERIN-4-ALPHA-CARBINOLAMINE DEHYDRATASE"/>
    <property type="match status" value="1"/>
</dbReference>
<dbReference type="PANTHER" id="PTHR12599:SF0">
    <property type="entry name" value="PTERIN-4-ALPHA-CARBINOLAMINE DEHYDRATASE"/>
    <property type="match status" value="1"/>
</dbReference>
<dbReference type="CDD" id="cd00914">
    <property type="entry name" value="PCD_DCoH_subfamily_b"/>
    <property type="match status" value="1"/>
</dbReference>
<dbReference type="InterPro" id="IPR036428">
    <property type="entry name" value="PCD_sf"/>
</dbReference>
<keyword evidence="3 4" id="KW-0456">Lyase</keyword>
<dbReference type="Gene3D" id="3.30.1360.20">
    <property type="entry name" value="Transcriptional coactivator/pterin dehydratase"/>
    <property type="match status" value="1"/>
</dbReference>
<dbReference type="SUPFAM" id="SSF55248">
    <property type="entry name" value="PCD-like"/>
    <property type="match status" value="1"/>
</dbReference>
<evidence type="ECO:0000256" key="1">
    <source>
        <dbReference type="ARBA" id="ARBA00001554"/>
    </source>
</evidence>
<comment type="catalytic activity">
    <reaction evidence="1 4">
        <text>(4aS,6R)-4a-hydroxy-L-erythro-5,6,7,8-tetrahydrobiopterin = (6R)-L-erythro-6,7-dihydrobiopterin + H2O</text>
        <dbReference type="Rhea" id="RHEA:11920"/>
        <dbReference type="ChEBI" id="CHEBI:15377"/>
        <dbReference type="ChEBI" id="CHEBI:15642"/>
        <dbReference type="ChEBI" id="CHEBI:43120"/>
        <dbReference type="EC" id="4.2.1.96"/>
    </reaction>
</comment>
<dbReference type="EC" id="4.2.1.96" evidence="4"/>
<evidence type="ECO:0000256" key="3">
    <source>
        <dbReference type="ARBA" id="ARBA00023239"/>
    </source>
</evidence>
<dbReference type="Pfam" id="PF01329">
    <property type="entry name" value="Pterin_4a"/>
    <property type="match status" value="1"/>
</dbReference>
<reference evidence="5" key="2">
    <citation type="submission" date="2023-01" db="EMBL/GenBank/DDBJ databases">
        <authorList>
            <person name="Sun Q."/>
            <person name="Evtushenko L."/>
        </authorList>
    </citation>
    <scope>NUCLEOTIDE SEQUENCE</scope>
    <source>
        <strain evidence="5">VKM B-1499</strain>
    </source>
</reference>
<gene>
    <name evidence="5" type="ORF">GCM10017620_24350</name>
</gene>
<sequence length="103" mass="11148">MDGNIGARAACAALDGWKPGEDGRDAIVKAVLFHDFSAAFAFMTRVAMQAEAMGHHPEWFNVYNRVEILLTTHDADGVTDLDVQMAQFIDSITGDLTPGNGHD</sequence>
<dbReference type="NCBIfam" id="NF002018">
    <property type="entry name" value="PRK00823.1-3"/>
    <property type="match status" value="1"/>
</dbReference>